<comment type="catalytic activity">
    <reaction evidence="1 10">
        <text>a fatty acyl-[ACP] + phosphate = an acyl phosphate + holo-[ACP]</text>
        <dbReference type="Rhea" id="RHEA:42292"/>
        <dbReference type="Rhea" id="RHEA-COMP:9685"/>
        <dbReference type="Rhea" id="RHEA-COMP:14125"/>
        <dbReference type="ChEBI" id="CHEBI:43474"/>
        <dbReference type="ChEBI" id="CHEBI:59918"/>
        <dbReference type="ChEBI" id="CHEBI:64479"/>
        <dbReference type="ChEBI" id="CHEBI:138651"/>
        <dbReference type="EC" id="2.3.1.274"/>
    </reaction>
</comment>
<dbReference type="Proteomes" id="UP000631034">
    <property type="component" value="Unassembled WGS sequence"/>
</dbReference>
<dbReference type="InterPro" id="IPR012281">
    <property type="entry name" value="Phospholipid_synth_PlsX-like"/>
</dbReference>
<evidence type="ECO:0000256" key="7">
    <source>
        <dbReference type="ARBA" id="ARBA00023264"/>
    </source>
</evidence>
<dbReference type="PIRSF" id="PIRSF002465">
    <property type="entry name" value="Phsphlp_syn_PlsX"/>
    <property type="match status" value="1"/>
</dbReference>
<name>A0A8J6YMS5_9PROT</name>
<comment type="similarity">
    <text evidence="10">Belongs to the PlsX family.</text>
</comment>
<evidence type="ECO:0000256" key="6">
    <source>
        <dbReference type="ARBA" id="ARBA00023209"/>
    </source>
</evidence>
<dbReference type="Gene3D" id="3.40.718.10">
    <property type="entry name" value="Isopropylmalate Dehydrogenase"/>
    <property type="match status" value="1"/>
</dbReference>
<evidence type="ECO:0000256" key="10">
    <source>
        <dbReference type="HAMAP-Rule" id="MF_00019"/>
    </source>
</evidence>
<comment type="pathway">
    <text evidence="10">Lipid metabolism; phospholipid metabolism.</text>
</comment>
<dbReference type="Pfam" id="PF02504">
    <property type="entry name" value="FA_synthesis"/>
    <property type="match status" value="1"/>
</dbReference>
<sequence length="357" mass="37450">MTSAGVASLKNQTVIAVDAMGGDDAPEMVIDGLAIACDRHPDTRFLVFGDEARVVPLLEKHPKLKAACTMVPTEDVVAGDAKPSVAVRSGRKSSLWLAIQAVKNGDAAGVVSAGNTGAFMAMSKLVLRTLPGIDRPAIATIVPTQRGDNVVLDLGANSECDANNLVEFAIMGDAFARTVLGLEKPLVGIMNLGSEEGKGTDSEREAADTLKNSPLPINFHGFVEGDDLSKGTVDVIVTDGFTGNVMLKTLEGTTKLYSHFLRQAYGSSWLAKLGYLLSRPALNRLKSRVDPRRYNGAMLLGLNGVAVKSHGGTDAFGFACAVSVAQDMISQGINDLIRSEIEKLSLPGKGASRAVAG</sequence>
<dbReference type="PANTHER" id="PTHR30100:SF1">
    <property type="entry name" value="PHOSPHATE ACYLTRANSFERASE"/>
    <property type="match status" value="1"/>
</dbReference>
<keyword evidence="2 10" id="KW-0963">Cytoplasm</keyword>
<dbReference type="EC" id="2.3.1.274" evidence="8 10"/>
<dbReference type="NCBIfam" id="TIGR00182">
    <property type="entry name" value="plsX"/>
    <property type="match status" value="1"/>
</dbReference>
<proteinExistence type="inferred from homology"/>
<dbReference type="InterPro" id="IPR003664">
    <property type="entry name" value="FA_synthesis"/>
</dbReference>
<evidence type="ECO:0000256" key="2">
    <source>
        <dbReference type="ARBA" id="ARBA00022490"/>
    </source>
</evidence>
<keyword evidence="6 10" id="KW-0594">Phospholipid biosynthesis</keyword>
<evidence type="ECO:0000313" key="11">
    <source>
        <dbReference type="EMBL" id="MBE1236191.1"/>
    </source>
</evidence>
<reference evidence="11" key="1">
    <citation type="submission" date="2020-10" db="EMBL/GenBank/DDBJ databases">
        <title>Genome sequence of the unusual species of purple photosynthetic bacteria, Phaeovibrio sulfidiphilus DSM 23193, type strain.</title>
        <authorList>
            <person name="Kyndt J.A."/>
            <person name="Meyer T.E."/>
        </authorList>
    </citation>
    <scope>NUCLEOTIDE SEQUENCE</scope>
    <source>
        <strain evidence="11">DSM 23193</strain>
    </source>
</reference>
<accession>A0A8J6YMS5</accession>
<dbReference type="SUPFAM" id="SSF53659">
    <property type="entry name" value="Isocitrate/Isopropylmalate dehydrogenase-like"/>
    <property type="match status" value="1"/>
</dbReference>
<dbReference type="GO" id="GO:0008654">
    <property type="term" value="P:phospholipid biosynthetic process"/>
    <property type="evidence" value="ECO:0007669"/>
    <property type="project" value="UniProtKB-KW"/>
</dbReference>
<comment type="caution">
    <text evidence="11">The sequence shown here is derived from an EMBL/GenBank/DDBJ whole genome shotgun (WGS) entry which is preliminary data.</text>
</comment>
<evidence type="ECO:0000313" key="12">
    <source>
        <dbReference type="Proteomes" id="UP000631034"/>
    </source>
</evidence>
<evidence type="ECO:0000256" key="8">
    <source>
        <dbReference type="ARBA" id="ARBA00024069"/>
    </source>
</evidence>
<evidence type="ECO:0000256" key="4">
    <source>
        <dbReference type="ARBA" id="ARBA00022679"/>
    </source>
</evidence>
<dbReference type="HAMAP" id="MF_00019">
    <property type="entry name" value="PlsX"/>
    <property type="match status" value="1"/>
</dbReference>
<dbReference type="PANTHER" id="PTHR30100">
    <property type="entry name" value="FATTY ACID/PHOSPHOLIPID SYNTHESIS PROTEIN PLSX"/>
    <property type="match status" value="1"/>
</dbReference>
<keyword evidence="12" id="KW-1185">Reference proteome</keyword>
<comment type="subcellular location">
    <subcellularLocation>
        <location evidence="10">Cytoplasm</location>
    </subcellularLocation>
    <text evidence="10">Associated with the membrane possibly through PlsY.</text>
</comment>
<dbReference type="GO" id="GO:0006633">
    <property type="term" value="P:fatty acid biosynthetic process"/>
    <property type="evidence" value="ECO:0007669"/>
    <property type="project" value="UniProtKB-UniRule"/>
</dbReference>
<dbReference type="GO" id="GO:0005737">
    <property type="term" value="C:cytoplasm"/>
    <property type="evidence" value="ECO:0007669"/>
    <property type="project" value="UniProtKB-SubCell"/>
</dbReference>
<evidence type="ECO:0000256" key="5">
    <source>
        <dbReference type="ARBA" id="ARBA00023098"/>
    </source>
</evidence>
<keyword evidence="3 10" id="KW-0444">Lipid biosynthesis</keyword>
<keyword evidence="5 10" id="KW-0443">Lipid metabolism</keyword>
<evidence type="ECO:0000256" key="3">
    <source>
        <dbReference type="ARBA" id="ARBA00022516"/>
    </source>
</evidence>
<dbReference type="EMBL" id="JACZHT010000001">
    <property type="protein sequence ID" value="MBE1236191.1"/>
    <property type="molecule type" value="Genomic_DNA"/>
</dbReference>
<dbReference type="GO" id="GO:0043811">
    <property type="term" value="F:phosphate:acyl-[acyl carrier protein] acyltransferase activity"/>
    <property type="evidence" value="ECO:0007669"/>
    <property type="project" value="UniProtKB-UniRule"/>
</dbReference>
<comment type="subunit">
    <text evidence="9 10">Homodimer. Probably interacts with PlsY.</text>
</comment>
<dbReference type="AlphaFoldDB" id="A0A8J6YMS5"/>
<dbReference type="UniPathway" id="UPA00085"/>
<evidence type="ECO:0000256" key="9">
    <source>
        <dbReference type="ARBA" id="ARBA00046608"/>
    </source>
</evidence>
<evidence type="ECO:0000256" key="1">
    <source>
        <dbReference type="ARBA" id="ARBA00001232"/>
    </source>
</evidence>
<keyword evidence="7 10" id="KW-1208">Phospholipid metabolism</keyword>
<gene>
    <name evidence="10 11" type="primary">plsX</name>
    <name evidence="11" type="ORF">IHV25_00780</name>
</gene>
<keyword evidence="4 10" id="KW-0808">Transferase</keyword>
<organism evidence="11 12">
    <name type="scientific">Phaeovibrio sulfidiphilus</name>
    <dbReference type="NCBI Taxonomy" id="1220600"/>
    <lineage>
        <taxon>Bacteria</taxon>
        <taxon>Pseudomonadati</taxon>
        <taxon>Pseudomonadota</taxon>
        <taxon>Alphaproteobacteria</taxon>
        <taxon>Rhodospirillales</taxon>
        <taxon>Rhodospirillaceae</taxon>
        <taxon>Phaeovibrio</taxon>
    </lineage>
</organism>
<comment type="function">
    <text evidence="10">Catalyzes the reversible formation of acyl-phosphate (acyl-PO(4)) from acyl-[acyl-carrier-protein] (acyl-ACP). This enzyme utilizes acyl-ACP as fatty acyl donor, but not acyl-CoA.</text>
</comment>
<keyword evidence="11" id="KW-0012">Acyltransferase</keyword>
<protein>
    <recommendedName>
        <fullName evidence="8 10">Phosphate acyltransferase</fullName>
        <ecNumber evidence="8 10">2.3.1.274</ecNumber>
    </recommendedName>
    <alternativeName>
        <fullName evidence="10">Acyl-ACP phosphotransacylase</fullName>
    </alternativeName>
    <alternativeName>
        <fullName evidence="10">Acyl-[acyl-carrier-protein]--phosphate acyltransferase</fullName>
    </alternativeName>
    <alternativeName>
        <fullName evidence="10">Phosphate-acyl-ACP acyltransferase</fullName>
    </alternativeName>
</protein>